<keyword evidence="5" id="KW-1185">Reference proteome</keyword>
<feature type="domain" description="DUF7029" evidence="2">
    <location>
        <begin position="79"/>
        <end position="174"/>
    </location>
</feature>
<dbReference type="Pfam" id="PF22974">
    <property type="entry name" value="DUF7029"/>
    <property type="match status" value="1"/>
</dbReference>
<sequence length="567" mass="61677">MYSVILLLNIIYSVGASLYPDESIQVPQGHRILKAARKHSDLAKRSNDLSLTHDINLVYAEERGFSNNRPTFASELWLTANEPTLYLENYDHLFNDIECNRGEMTITVRDAISYNKACKACESLIDGWVVSSHSSCSDDGVHSVYNVLGHHFDNETSRITLQVDRSNLADVYKHKTFQFGHTDELYVTHRHDRLARRKLEEPPTHALHERQVLTGTPSTSAVVTATAAPDDSTTLASMNFSEIDTTFMLPGNISLPFDLGCSNCSGNGELVLKTVTLEFDSFGGIFEGKGLFKQGAVELDLNDFWMSIGLRATPEVTLDKTLTIFKNFLVGYFVPDVFSIGVDFEFGLEFIVDVEAPIELGFGFDVTVPNSSIRADIANSSNSGFHGFNPDITAHPLTSNASDTELFLSAGLTSSLPVGLTILGIEFSIGPKLQLPFLDLNVTQLNSTDVGANCEKGGDTVPKFVEEFHNLTHISYDVGLSVELDIDIIVEFPITFFATSTNLTTQCMVYQTSGSETGLAFATGVLAAITAPPSPSATPSTPKKKGAASGLSVPAFLYPLAVVAVLL</sequence>
<evidence type="ECO:0000256" key="1">
    <source>
        <dbReference type="SAM" id="SignalP"/>
    </source>
</evidence>
<proteinExistence type="predicted"/>
<dbReference type="EMBL" id="ML977322">
    <property type="protein sequence ID" value="KAF2115666.1"/>
    <property type="molecule type" value="Genomic_DNA"/>
</dbReference>
<evidence type="ECO:0000259" key="3">
    <source>
        <dbReference type="Pfam" id="PF23865"/>
    </source>
</evidence>
<gene>
    <name evidence="4" type="ORF">BDV96DRAFT_599245</name>
</gene>
<feature type="signal peptide" evidence="1">
    <location>
        <begin position="1"/>
        <end position="16"/>
    </location>
</feature>
<dbReference type="InterPro" id="IPR055647">
    <property type="entry name" value="DUF7223"/>
</dbReference>
<organism evidence="4 5">
    <name type="scientific">Lophiotrema nucula</name>
    <dbReference type="NCBI Taxonomy" id="690887"/>
    <lineage>
        <taxon>Eukaryota</taxon>
        <taxon>Fungi</taxon>
        <taxon>Dikarya</taxon>
        <taxon>Ascomycota</taxon>
        <taxon>Pezizomycotina</taxon>
        <taxon>Dothideomycetes</taxon>
        <taxon>Pleosporomycetidae</taxon>
        <taxon>Pleosporales</taxon>
        <taxon>Lophiotremataceae</taxon>
        <taxon>Lophiotrema</taxon>
    </lineage>
</organism>
<keyword evidence="1" id="KW-0732">Signal</keyword>
<accession>A0A6A5Z8Y9</accession>
<dbReference type="OrthoDB" id="5382170at2759"/>
<protein>
    <recommendedName>
        <fullName evidence="6">GPI anchored protein</fullName>
    </recommendedName>
</protein>
<evidence type="ECO:0000313" key="4">
    <source>
        <dbReference type="EMBL" id="KAF2115666.1"/>
    </source>
</evidence>
<reference evidence="4" key="1">
    <citation type="journal article" date="2020" name="Stud. Mycol.">
        <title>101 Dothideomycetes genomes: a test case for predicting lifestyles and emergence of pathogens.</title>
        <authorList>
            <person name="Haridas S."/>
            <person name="Albert R."/>
            <person name="Binder M."/>
            <person name="Bloem J."/>
            <person name="Labutti K."/>
            <person name="Salamov A."/>
            <person name="Andreopoulos B."/>
            <person name="Baker S."/>
            <person name="Barry K."/>
            <person name="Bills G."/>
            <person name="Bluhm B."/>
            <person name="Cannon C."/>
            <person name="Castanera R."/>
            <person name="Culley D."/>
            <person name="Daum C."/>
            <person name="Ezra D."/>
            <person name="Gonzalez J."/>
            <person name="Henrissat B."/>
            <person name="Kuo A."/>
            <person name="Liang C."/>
            <person name="Lipzen A."/>
            <person name="Lutzoni F."/>
            <person name="Magnuson J."/>
            <person name="Mondo S."/>
            <person name="Nolan M."/>
            <person name="Ohm R."/>
            <person name="Pangilinan J."/>
            <person name="Park H.-J."/>
            <person name="Ramirez L."/>
            <person name="Alfaro M."/>
            <person name="Sun H."/>
            <person name="Tritt A."/>
            <person name="Yoshinaga Y."/>
            <person name="Zwiers L.-H."/>
            <person name="Turgeon B."/>
            <person name="Goodwin S."/>
            <person name="Spatafora J."/>
            <person name="Crous P."/>
            <person name="Grigoriev I."/>
        </authorList>
    </citation>
    <scope>NUCLEOTIDE SEQUENCE</scope>
    <source>
        <strain evidence="4">CBS 627.86</strain>
    </source>
</reference>
<evidence type="ECO:0000259" key="2">
    <source>
        <dbReference type="Pfam" id="PF22974"/>
    </source>
</evidence>
<feature type="chain" id="PRO_5025686088" description="GPI anchored protein" evidence="1">
    <location>
        <begin position="17"/>
        <end position="567"/>
    </location>
</feature>
<dbReference type="AlphaFoldDB" id="A0A6A5Z8Y9"/>
<dbReference type="Proteomes" id="UP000799770">
    <property type="component" value="Unassembled WGS sequence"/>
</dbReference>
<feature type="domain" description="DUF7223" evidence="3">
    <location>
        <begin position="258"/>
        <end position="456"/>
    </location>
</feature>
<evidence type="ECO:0008006" key="6">
    <source>
        <dbReference type="Google" id="ProtNLM"/>
    </source>
</evidence>
<evidence type="ECO:0000313" key="5">
    <source>
        <dbReference type="Proteomes" id="UP000799770"/>
    </source>
</evidence>
<dbReference type="Pfam" id="PF23865">
    <property type="entry name" value="DUF7223"/>
    <property type="match status" value="1"/>
</dbReference>
<dbReference type="InterPro" id="IPR054293">
    <property type="entry name" value="DUF7029"/>
</dbReference>
<name>A0A6A5Z8Y9_9PLEO</name>